<reference evidence="2 3" key="1">
    <citation type="submission" date="2016-10" db="EMBL/GenBank/DDBJ databases">
        <authorList>
            <person name="de Groot N.N."/>
        </authorList>
    </citation>
    <scope>NUCLEOTIDE SEQUENCE [LARGE SCALE GENOMIC DNA]</scope>
    <source>
        <strain evidence="2 3">DSM 23842</strain>
    </source>
</reference>
<dbReference type="InterPro" id="IPR000182">
    <property type="entry name" value="GNAT_dom"/>
</dbReference>
<dbReference type="EMBL" id="FNQK01000006">
    <property type="protein sequence ID" value="SEA09063.1"/>
    <property type="molecule type" value="Genomic_DNA"/>
</dbReference>
<protein>
    <submittedName>
        <fullName evidence="2">Putative acetyltransferase</fullName>
    </submittedName>
</protein>
<name>A0A1H3YC47_BIZPA</name>
<dbReference type="Gene3D" id="3.40.630.30">
    <property type="match status" value="1"/>
</dbReference>
<dbReference type="SUPFAM" id="SSF55729">
    <property type="entry name" value="Acyl-CoA N-acyltransferases (Nat)"/>
    <property type="match status" value="1"/>
</dbReference>
<dbReference type="InterPro" id="IPR052777">
    <property type="entry name" value="Acetyltransferase_Enz"/>
</dbReference>
<dbReference type="RefSeq" id="WP_092133264.1">
    <property type="nucleotide sequence ID" value="NZ_FNQK01000006.1"/>
</dbReference>
<sequence length="163" mass="18614">MSKDNIVIREIEVKDNARMEAVIRGCFLEFKLPLEGTAYADNDTKQLFEAYQNPREVYYVVEHNGTVLGGGGIKPLKHFEADVCEIQKMYFTSEIRGKGYGKTLFEYCLKAAKEQGFKQVYIETVSALQAAIHIYESYGFKHLKASYGDTGHFSCDIWMLKDL</sequence>
<evidence type="ECO:0000259" key="1">
    <source>
        <dbReference type="PROSITE" id="PS51186"/>
    </source>
</evidence>
<dbReference type="AlphaFoldDB" id="A0A1H3YC47"/>
<accession>A0A1H3YC47</accession>
<organism evidence="2 3">
    <name type="scientific">Bizionia paragorgiae</name>
    <dbReference type="NCBI Taxonomy" id="283786"/>
    <lineage>
        <taxon>Bacteria</taxon>
        <taxon>Pseudomonadati</taxon>
        <taxon>Bacteroidota</taxon>
        <taxon>Flavobacteriia</taxon>
        <taxon>Flavobacteriales</taxon>
        <taxon>Flavobacteriaceae</taxon>
        <taxon>Bizionia</taxon>
    </lineage>
</organism>
<proteinExistence type="predicted"/>
<evidence type="ECO:0000313" key="2">
    <source>
        <dbReference type="EMBL" id="SEA09063.1"/>
    </source>
</evidence>
<dbReference type="PANTHER" id="PTHR43305:SF1">
    <property type="entry name" value="FAMILY N-ACETYLTRANSFERASE, PUTATIVE (AFU_ORTHOLOGUE AFUA_2G01380)-RELATED"/>
    <property type="match status" value="1"/>
</dbReference>
<dbReference type="OrthoDB" id="5419426at2"/>
<keyword evidence="3" id="KW-1185">Reference proteome</keyword>
<dbReference type="InterPro" id="IPR016181">
    <property type="entry name" value="Acyl_CoA_acyltransferase"/>
</dbReference>
<evidence type="ECO:0000313" key="3">
    <source>
        <dbReference type="Proteomes" id="UP000198846"/>
    </source>
</evidence>
<dbReference type="STRING" id="283786.SAMN04487990_106132"/>
<dbReference type="PANTHER" id="PTHR43305">
    <property type="entry name" value="FAMILY N-ACETYLTRANSFERASE, PUTATIVE (AFU_ORTHOLOGUE AFUA_2G01380)-RELATED"/>
    <property type="match status" value="1"/>
</dbReference>
<gene>
    <name evidence="2" type="ORF">SAMN04487990_106132</name>
</gene>
<dbReference type="CDD" id="cd04301">
    <property type="entry name" value="NAT_SF"/>
    <property type="match status" value="1"/>
</dbReference>
<keyword evidence="2" id="KW-0808">Transferase</keyword>
<feature type="domain" description="N-acetyltransferase" evidence="1">
    <location>
        <begin position="6"/>
        <end position="163"/>
    </location>
</feature>
<dbReference type="GO" id="GO:0016747">
    <property type="term" value="F:acyltransferase activity, transferring groups other than amino-acyl groups"/>
    <property type="evidence" value="ECO:0007669"/>
    <property type="project" value="InterPro"/>
</dbReference>
<dbReference type="Pfam" id="PF00583">
    <property type="entry name" value="Acetyltransf_1"/>
    <property type="match status" value="1"/>
</dbReference>
<dbReference type="Proteomes" id="UP000198846">
    <property type="component" value="Unassembled WGS sequence"/>
</dbReference>
<dbReference type="PROSITE" id="PS51186">
    <property type="entry name" value="GNAT"/>
    <property type="match status" value="1"/>
</dbReference>